<dbReference type="RefSeq" id="WP_202089971.1">
    <property type="nucleotide sequence ID" value="NZ_JAELVM010000001.1"/>
</dbReference>
<keyword evidence="2" id="KW-0732">Signal</keyword>
<reference evidence="6 7" key="1">
    <citation type="submission" date="2020-12" db="EMBL/GenBank/DDBJ databases">
        <title>Chryseobacterium endoalhailicus sp. nov., isolated from seed of leguminous plant.</title>
        <authorList>
            <person name="Zhang X."/>
        </authorList>
    </citation>
    <scope>NUCLEOTIDE SEQUENCE [LARGE SCALE GENOMIC DNA]</scope>
    <source>
        <strain evidence="6 7">L7</strain>
    </source>
</reference>
<dbReference type="InterPro" id="IPR026444">
    <property type="entry name" value="Secre_tail"/>
</dbReference>
<proteinExistence type="predicted"/>
<dbReference type="Pfam" id="PF25390">
    <property type="entry name" value="WD40_RLD"/>
    <property type="match status" value="1"/>
</dbReference>
<evidence type="ECO:0000259" key="5">
    <source>
        <dbReference type="Pfam" id="PF25390"/>
    </source>
</evidence>
<keyword evidence="1" id="KW-0344">Guanine-nucleotide releasing factor</keyword>
<comment type="caution">
    <text evidence="6">The sequence shown here is derived from an EMBL/GenBank/DDBJ whole genome shotgun (WGS) entry which is preliminary data.</text>
</comment>
<evidence type="ECO:0000256" key="2">
    <source>
        <dbReference type="ARBA" id="ARBA00022729"/>
    </source>
</evidence>
<dbReference type="PRINTS" id="PR00633">
    <property type="entry name" value="RCCNDNSATION"/>
</dbReference>
<evidence type="ECO:0000259" key="4">
    <source>
        <dbReference type="Pfam" id="PF18962"/>
    </source>
</evidence>
<accession>A0ABS1QEB1</accession>
<dbReference type="SUPFAM" id="SSF50985">
    <property type="entry name" value="RCC1/BLIP-II"/>
    <property type="match status" value="1"/>
</dbReference>
<dbReference type="PANTHER" id="PTHR45982">
    <property type="entry name" value="REGULATOR OF CHROMOSOME CONDENSATION"/>
    <property type="match status" value="1"/>
</dbReference>
<evidence type="ECO:0000313" key="7">
    <source>
        <dbReference type="Proteomes" id="UP000661696"/>
    </source>
</evidence>
<dbReference type="Pfam" id="PF18962">
    <property type="entry name" value="Por_Secre_tail"/>
    <property type="match status" value="1"/>
</dbReference>
<keyword evidence="7" id="KW-1185">Reference proteome</keyword>
<dbReference type="InterPro" id="IPR009091">
    <property type="entry name" value="RCC1/BLIP-II"/>
</dbReference>
<dbReference type="InterPro" id="IPR051553">
    <property type="entry name" value="Ran_GTPase-activating"/>
</dbReference>
<name>A0ABS1QEB1_9FLAO</name>
<dbReference type="Gene3D" id="2.130.10.30">
    <property type="entry name" value="Regulator of chromosome condensation 1/beta-lactamase-inhibitor protein II"/>
    <property type="match status" value="2"/>
</dbReference>
<dbReference type="InterPro" id="IPR058923">
    <property type="entry name" value="RCC1-like_dom"/>
</dbReference>
<dbReference type="PROSITE" id="PS50012">
    <property type="entry name" value="RCC1_3"/>
    <property type="match status" value="5"/>
</dbReference>
<evidence type="ECO:0000313" key="6">
    <source>
        <dbReference type="EMBL" id="MBL1220652.1"/>
    </source>
</evidence>
<sequence length="476" mass="52150">MIIKIMLFLRQLIIDDFMRNRLMSLFLAASLSAGFKAQCLKTVHTQFETVAAISGDGNIWEWGSNHYGQLGTNDYISRGTPFQLTTSGDWKSISHSYMSTLALKNDGTFWGWGEGDDLGNGSTVPIHSPVQIGTDHWKALYVGLFTAYGVKMDGTLWVWGTGIEGQFGNGTTPINPSLVPIKVGPDTDWQFITVSSHHTLALKNNGTLWSWGNNVVGQLGLGNTSNFSTPQQVGTDNNWKSISTKGFHSLALKTDGSLWAWGQNEKGELGDGTTIQRNSPVRIGNSFDWKTITSAAYYRSYAIKNDGSLWAWGKNENGELGDGTTIQRNSPVQIGNSYDWKSIDCGALHCVAIKQDNSVWSWGGNHSGELGNGSIVGSFTPIPTMIMGACSFLGTNENESFSTKQVKIYPNPVSENLYWSKEVKTVKIYNAAGALIKHFSEVNSNVINVSALQPGTYFLEAVTLEGEQLKEKIIKK</sequence>
<feature type="domain" description="RCC1-like" evidence="5">
    <location>
        <begin position="186"/>
        <end position="375"/>
    </location>
</feature>
<dbReference type="InterPro" id="IPR000408">
    <property type="entry name" value="Reg_chr_condens"/>
</dbReference>
<dbReference type="Proteomes" id="UP000661696">
    <property type="component" value="Unassembled WGS sequence"/>
</dbReference>
<dbReference type="Pfam" id="PF00415">
    <property type="entry name" value="RCC1"/>
    <property type="match status" value="1"/>
</dbReference>
<dbReference type="EMBL" id="JAELVM010000001">
    <property type="protein sequence ID" value="MBL1220652.1"/>
    <property type="molecule type" value="Genomic_DNA"/>
</dbReference>
<evidence type="ECO:0000256" key="3">
    <source>
        <dbReference type="ARBA" id="ARBA00022737"/>
    </source>
</evidence>
<dbReference type="NCBIfam" id="TIGR04183">
    <property type="entry name" value="Por_Secre_tail"/>
    <property type="match status" value="1"/>
</dbReference>
<protein>
    <submittedName>
        <fullName evidence="6">T9SS type A sorting domain-containing protein</fullName>
    </submittedName>
</protein>
<dbReference type="PANTHER" id="PTHR45982:SF1">
    <property type="entry name" value="REGULATOR OF CHROMOSOME CONDENSATION"/>
    <property type="match status" value="1"/>
</dbReference>
<organism evidence="6 7">
    <name type="scientific">Chryseobacterium endalhagicum</name>
    <dbReference type="NCBI Taxonomy" id="2797638"/>
    <lineage>
        <taxon>Bacteria</taxon>
        <taxon>Pseudomonadati</taxon>
        <taxon>Bacteroidota</taxon>
        <taxon>Flavobacteriia</taxon>
        <taxon>Flavobacteriales</taxon>
        <taxon>Weeksellaceae</taxon>
        <taxon>Chryseobacterium group</taxon>
        <taxon>Chryseobacterium</taxon>
    </lineage>
</organism>
<feature type="domain" description="Secretion system C-terminal sorting" evidence="4">
    <location>
        <begin position="408"/>
        <end position="474"/>
    </location>
</feature>
<gene>
    <name evidence="6" type="ORF">JET18_07370</name>
</gene>
<evidence type="ECO:0000256" key="1">
    <source>
        <dbReference type="ARBA" id="ARBA00022658"/>
    </source>
</evidence>
<keyword evidence="3" id="KW-0677">Repeat</keyword>